<dbReference type="Pfam" id="PF22607">
    <property type="entry name" value="FAD_binding-like"/>
    <property type="match status" value="1"/>
</dbReference>
<dbReference type="GO" id="GO:0004497">
    <property type="term" value="F:monooxygenase activity"/>
    <property type="evidence" value="ECO:0007669"/>
    <property type="project" value="UniProtKB-KW"/>
</dbReference>
<dbReference type="InterPro" id="IPR053212">
    <property type="entry name" value="DHP_3-monooxygenase"/>
</dbReference>
<dbReference type="RefSeq" id="XP_018004339.1">
    <property type="nucleotide sequence ID" value="XM_018148866.1"/>
</dbReference>
<evidence type="ECO:0000259" key="1">
    <source>
        <dbReference type="Pfam" id="PF22607"/>
    </source>
</evidence>
<dbReference type="PRINTS" id="PR00420">
    <property type="entry name" value="RNGMNOXGNASE"/>
</dbReference>
<evidence type="ECO:0000313" key="3">
    <source>
        <dbReference type="Proteomes" id="UP000038010"/>
    </source>
</evidence>
<keyword evidence="2" id="KW-0503">Monooxygenase</keyword>
<keyword evidence="2" id="KW-0560">Oxidoreductase</keyword>
<dbReference type="PANTHER" id="PTHR47469">
    <property type="entry name" value="MONOOXYGENASE-LIKE"/>
    <property type="match status" value="1"/>
</dbReference>
<gene>
    <name evidence="2" type="ORF">AB675_8421</name>
</gene>
<reference evidence="2 3" key="1">
    <citation type="submission" date="2015-06" db="EMBL/GenBank/DDBJ databases">
        <title>Draft genome of the ant-associated black yeast Phialophora attae CBS 131958.</title>
        <authorList>
            <person name="Moreno L.F."/>
            <person name="Stielow B.J."/>
            <person name="de Hoog S."/>
            <person name="Vicente V.A."/>
            <person name="Weiss V.A."/>
            <person name="de Vries M."/>
            <person name="Cruz L.M."/>
            <person name="Souza E.M."/>
        </authorList>
    </citation>
    <scope>NUCLEOTIDE SEQUENCE [LARGE SCALE GENOMIC DNA]</scope>
    <source>
        <strain evidence="2 3">CBS 131958</strain>
    </source>
</reference>
<name>A0A0N1HFA7_9EURO</name>
<dbReference type="Gene3D" id="3.50.50.60">
    <property type="entry name" value="FAD/NAD(P)-binding domain"/>
    <property type="match status" value="1"/>
</dbReference>
<dbReference type="AlphaFoldDB" id="A0A0N1HFA7"/>
<dbReference type="SUPFAM" id="SSF51905">
    <property type="entry name" value="FAD/NAD(P)-binding domain"/>
    <property type="match status" value="1"/>
</dbReference>
<feature type="domain" description="2,6-dihydroxypyridine 3-monooxygenase substrate binding" evidence="1">
    <location>
        <begin position="256"/>
        <end position="382"/>
    </location>
</feature>
<dbReference type="STRING" id="1664694.A0A0N1HFA7"/>
<proteinExistence type="predicted"/>
<sequence>MTVHIKAKRARILGHAVHSFLREATPLHRSAIPRKDRIVIATSIATPSLPDQNYPISLCPPPLQHGLLYPQTRPLSIVIAGGSLASLITATILLSLPQPSHSINITILERLPPSNLQDLGAGIAISPSILAFMSRYCNHLPPPKYAAPLHAYRQINREGKVTTESEGKGQFWATSWGQLYRVLRGRFDELSDDGRRGRYLCEAVVESIVEDGDRVVVSYREKGESKQLAADLVVGADGASSTVRGLLLPEVKRYSVGYACYRGIVAASQVSLDAQAIFQDMATFHWAPRSQMLSYMVPGNGGPADEIGRYINWVWYQIRDEKEMEELLTDKDGKKHKFSLPPGKMRLEEIEKIKMKAGEELPEVHKEIIRQTDDVFLQVVTDSHAGGNSFCGGKVVLVGDAVAGQRPHVASAVMQAVFDAEWLARLVQGLASPEEFEEETQSFSKILVEKGKELGAVCMGDFDPTYKDKTYYPLFFGTQALLKAKFDKLDELNRSSASNGVL</sequence>
<organism evidence="2 3">
    <name type="scientific">Cyphellophora attinorum</name>
    <dbReference type="NCBI Taxonomy" id="1664694"/>
    <lineage>
        <taxon>Eukaryota</taxon>
        <taxon>Fungi</taxon>
        <taxon>Dikarya</taxon>
        <taxon>Ascomycota</taxon>
        <taxon>Pezizomycotina</taxon>
        <taxon>Eurotiomycetes</taxon>
        <taxon>Chaetothyriomycetidae</taxon>
        <taxon>Chaetothyriales</taxon>
        <taxon>Cyphellophoraceae</taxon>
        <taxon>Cyphellophora</taxon>
    </lineage>
</organism>
<comment type="caution">
    <text evidence="2">The sequence shown here is derived from an EMBL/GenBank/DDBJ whole genome shotgun (WGS) entry which is preliminary data.</text>
</comment>
<dbReference type="PANTHER" id="PTHR47469:SF2">
    <property type="entry name" value="OS06G0597600 PROTEIN"/>
    <property type="match status" value="1"/>
</dbReference>
<dbReference type="GeneID" id="28740746"/>
<dbReference type="SUPFAM" id="SSF54373">
    <property type="entry name" value="FAD-linked reductases, C-terminal domain"/>
    <property type="match status" value="1"/>
</dbReference>
<dbReference type="OrthoDB" id="655030at2759"/>
<dbReference type="InterPro" id="IPR036188">
    <property type="entry name" value="FAD/NAD-bd_sf"/>
</dbReference>
<dbReference type="InterPro" id="IPR054707">
    <property type="entry name" value="DhpH_subs-bd"/>
</dbReference>
<dbReference type="VEuPathDB" id="FungiDB:AB675_8421"/>
<dbReference type="Proteomes" id="UP000038010">
    <property type="component" value="Unassembled WGS sequence"/>
</dbReference>
<keyword evidence="3" id="KW-1185">Reference proteome</keyword>
<evidence type="ECO:0000313" key="2">
    <source>
        <dbReference type="EMBL" id="KPI44376.1"/>
    </source>
</evidence>
<accession>A0A0N1HFA7</accession>
<dbReference type="EMBL" id="LFJN01000003">
    <property type="protein sequence ID" value="KPI44376.1"/>
    <property type="molecule type" value="Genomic_DNA"/>
</dbReference>
<protein>
    <submittedName>
        <fullName evidence="2">2,6-dihydroxypyridine 3-monooxygenase</fullName>
    </submittedName>
</protein>
<dbReference type="Gene3D" id="3.30.9.30">
    <property type="match status" value="1"/>
</dbReference>